<evidence type="ECO:0000313" key="1">
    <source>
        <dbReference type="EMBL" id="CAF1540933.1"/>
    </source>
</evidence>
<dbReference type="Proteomes" id="UP000681722">
    <property type="component" value="Unassembled WGS sequence"/>
</dbReference>
<keyword evidence="3" id="KW-1185">Reference proteome</keyword>
<evidence type="ECO:0000313" key="2">
    <source>
        <dbReference type="EMBL" id="CAF4401314.1"/>
    </source>
</evidence>
<name>A0A815VWL8_9BILA</name>
<dbReference type="OrthoDB" id="9974703at2759"/>
<reference evidence="1" key="1">
    <citation type="submission" date="2021-02" db="EMBL/GenBank/DDBJ databases">
        <authorList>
            <person name="Nowell W R."/>
        </authorList>
    </citation>
    <scope>NUCLEOTIDE SEQUENCE</scope>
</reference>
<dbReference type="InterPro" id="IPR029058">
    <property type="entry name" value="AB_hydrolase_fold"/>
</dbReference>
<dbReference type="Gene3D" id="3.40.50.1820">
    <property type="entry name" value="alpha/beta hydrolase"/>
    <property type="match status" value="1"/>
</dbReference>
<comment type="caution">
    <text evidence="1">The sequence shown here is derived from an EMBL/GenBank/DDBJ whole genome shotgun (WGS) entry which is preliminary data.</text>
</comment>
<sequence>MMSGNPSIRTEFPYDVQKFSQVSIPLLDNVKLAATLWVPNERHKSDLQSAQHGDESKFPAILEFLPYRKADWT</sequence>
<feature type="non-terminal residue" evidence="1">
    <location>
        <position position="1"/>
    </location>
</feature>
<dbReference type="EMBL" id="CAJOBC010091499">
    <property type="protein sequence ID" value="CAF4401314.1"/>
    <property type="molecule type" value="Genomic_DNA"/>
</dbReference>
<accession>A0A815VWL8</accession>
<organism evidence="1 3">
    <name type="scientific">Didymodactylos carnosus</name>
    <dbReference type="NCBI Taxonomy" id="1234261"/>
    <lineage>
        <taxon>Eukaryota</taxon>
        <taxon>Metazoa</taxon>
        <taxon>Spiralia</taxon>
        <taxon>Gnathifera</taxon>
        <taxon>Rotifera</taxon>
        <taxon>Eurotatoria</taxon>
        <taxon>Bdelloidea</taxon>
        <taxon>Philodinida</taxon>
        <taxon>Philodinidae</taxon>
        <taxon>Didymodactylos</taxon>
    </lineage>
</organism>
<evidence type="ECO:0000313" key="3">
    <source>
        <dbReference type="Proteomes" id="UP000663829"/>
    </source>
</evidence>
<dbReference type="EMBL" id="CAJNOQ010025859">
    <property type="protein sequence ID" value="CAF1540933.1"/>
    <property type="molecule type" value="Genomic_DNA"/>
</dbReference>
<proteinExistence type="predicted"/>
<protein>
    <submittedName>
        <fullName evidence="1">Uncharacterized protein</fullName>
    </submittedName>
</protein>
<dbReference type="AlphaFoldDB" id="A0A815VWL8"/>
<gene>
    <name evidence="1" type="ORF">GPM918_LOCUS38623</name>
    <name evidence="2" type="ORF">SRO942_LOCUS39463</name>
</gene>
<dbReference type="Proteomes" id="UP000663829">
    <property type="component" value="Unassembled WGS sequence"/>
</dbReference>